<dbReference type="EMBL" id="CM032181">
    <property type="protein sequence ID" value="KAG7099254.1"/>
    <property type="molecule type" value="Genomic_DNA"/>
</dbReference>
<protein>
    <submittedName>
        <fullName evidence="4">Uncharacterized protein</fullName>
    </submittedName>
</protein>
<feature type="signal peptide" evidence="3">
    <location>
        <begin position="1"/>
        <end position="21"/>
    </location>
</feature>
<dbReference type="RefSeq" id="XP_043015724.1">
    <property type="nucleotide sequence ID" value="XM_043147019.1"/>
</dbReference>
<evidence type="ECO:0000256" key="2">
    <source>
        <dbReference type="SAM" id="MobiDB-lite"/>
    </source>
</evidence>
<proteinExistence type="predicted"/>
<sequence length="260" mass="26620">MRSFSILSFLVAALVSEVVIASPGLAPIRLAHHGGIAKRHAEGHALWNAEKRQASGARFTWYKTGLGACGGYNGDDDRIVALNEHQWDGGAHCGQKITIEIGGKTAEATITDLCPFDSCPYGALDFSSGLFKIWASDPAAVGVMTGNWWYGSGGGNNQQTTTSHHEEPTTPPPPPPTTSTSSTTPPPPPPSTTTTTSSTSTSMSSSSSISSSTTSSSSSSSSSESATPTAGAMVIGNIMSFQKLLGNLGGLVASGATITA</sequence>
<evidence type="ECO:0000313" key="4">
    <source>
        <dbReference type="EMBL" id="KAG7099254.1"/>
    </source>
</evidence>
<dbReference type="InterPro" id="IPR051477">
    <property type="entry name" value="Expansin_CellWall"/>
</dbReference>
<dbReference type="KEGG" id="more:E1B28_001117"/>
<dbReference type="PANTHER" id="PTHR31836">
    <property type="match status" value="1"/>
</dbReference>
<evidence type="ECO:0000256" key="1">
    <source>
        <dbReference type="ARBA" id="ARBA00022729"/>
    </source>
</evidence>
<dbReference type="GeneID" id="66070193"/>
<comment type="caution">
    <text evidence="4">The sequence shown here is derived from an EMBL/GenBank/DDBJ whole genome shotgun (WGS) entry which is preliminary data.</text>
</comment>
<reference evidence="4" key="1">
    <citation type="journal article" date="2021" name="Genome Biol. Evol.">
        <title>The assembled and annotated genome of the fairy-ring fungus Marasmius oreades.</title>
        <authorList>
            <person name="Hiltunen M."/>
            <person name="Ament-Velasquez S.L."/>
            <person name="Johannesson H."/>
        </authorList>
    </citation>
    <scope>NUCLEOTIDE SEQUENCE</scope>
    <source>
        <strain evidence="4">03SP1</strain>
    </source>
</reference>
<accession>A0A9P8AF34</accession>
<dbReference type="InterPro" id="IPR036908">
    <property type="entry name" value="RlpA-like_sf"/>
</dbReference>
<organism evidence="4 5">
    <name type="scientific">Marasmius oreades</name>
    <name type="common">fairy-ring Marasmius</name>
    <dbReference type="NCBI Taxonomy" id="181124"/>
    <lineage>
        <taxon>Eukaryota</taxon>
        <taxon>Fungi</taxon>
        <taxon>Dikarya</taxon>
        <taxon>Basidiomycota</taxon>
        <taxon>Agaricomycotina</taxon>
        <taxon>Agaricomycetes</taxon>
        <taxon>Agaricomycetidae</taxon>
        <taxon>Agaricales</taxon>
        <taxon>Marasmiineae</taxon>
        <taxon>Marasmiaceae</taxon>
        <taxon>Marasmius</taxon>
    </lineage>
</organism>
<dbReference type="PANTHER" id="PTHR31836:SF28">
    <property type="entry name" value="SRCR DOMAIN-CONTAINING PROTEIN-RELATED"/>
    <property type="match status" value="1"/>
</dbReference>
<dbReference type="Gene3D" id="2.40.40.10">
    <property type="entry name" value="RlpA-like domain"/>
    <property type="match status" value="1"/>
</dbReference>
<feature type="chain" id="PRO_5040150623" evidence="3">
    <location>
        <begin position="22"/>
        <end position="260"/>
    </location>
</feature>
<feature type="region of interest" description="Disordered" evidence="2">
    <location>
        <begin position="152"/>
        <end position="228"/>
    </location>
</feature>
<keyword evidence="1 3" id="KW-0732">Signal</keyword>
<name>A0A9P8AF34_9AGAR</name>
<dbReference type="AlphaFoldDB" id="A0A9P8AF34"/>
<keyword evidence="5" id="KW-1185">Reference proteome</keyword>
<dbReference type="SUPFAM" id="SSF50685">
    <property type="entry name" value="Barwin-like endoglucanases"/>
    <property type="match status" value="1"/>
</dbReference>
<feature type="compositionally biased region" description="Low complexity" evidence="2">
    <location>
        <begin position="192"/>
        <end position="228"/>
    </location>
</feature>
<dbReference type="Proteomes" id="UP001049176">
    <property type="component" value="Chromosome 1"/>
</dbReference>
<dbReference type="CDD" id="cd22191">
    <property type="entry name" value="DPBB_RlpA_EXP_N-like"/>
    <property type="match status" value="1"/>
</dbReference>
<gene>
    <name evidence="4" type="ORF">E1B28_001117</name>
</gene>
<evidence type="ECO:0000256" key="3">
    <source>
        <dbReference type="SAM" id="SignalP"/>
    </source>
</evidence>
<evidence type="ECO:0000313" key="5">
    <source>
        <dbReference type="Proteomes" id="UP001049176"/>
    </source>
</evidence>
<dbReference type="OrthoDB" id="623670at2759"/>